<accession>A0A9P3HK75</accession>
<keyword evidence="1" id="KW-0479">Metal-binding</keyword>
<feature type="compositionally biased region" description="Polar residues" evidence="2">
    <location>
        <begin position="269"/>
        <end position="280"/>
    </location>
</feature>
<sequence length="342" mass="37286">MDPATPSFKFPHPTPFNGKSDGFSVLGFLKRMTFFFDGAGIAESRKVGVTLAFAGDEVIGWWALLNKPSDTSFPDFSELLAAEFSPAKFKEHILALTMQMKMTLPLNISNVMAYIGSRTIHALITSPRGFERLSAACKKELRRGLSGIAYITKAREYHLLLQSYYVDNTVLNDTIRTAFLSGAPTQLRQMLEVAIVNAGNDTIDLPRLFKAAEEFGRIFHTGDPSLGAKALAASRSSAGITDPNAMEVDNIHIQLNNIHKQLGTLHRSLQSRPTNGTNNPSRDRPAPLTAADREYLVRNGGCFRCRELGHISPNCPKYGNGSRGINQVTAGESPDSGKASGN</sequence>
<dbReference type="OrthoDB" id="2430210at2759"/>
<dbReference type="InterPro" id="IPR001878">
    <property type="entry name" value="Znf_CCHC"/>
</dbReference>
<keyword evidence="1" id="KW-0863">Zinc-finger</keyword>
<dbReference type="SMART" id="SM00343">
    <property type="entry name" value="ZnF_C2HC"/>
    <property type="match status" value="1"/>
</dbReference>
<feature type="compositionally biased region" description="Basic and acidic residues" evidence="2">
    <location>
        <begin position="281"/>
        <end position="291"/>
    </location>
</feature>
<dbReference type="GO" id="GO:0003676">
    <property type="term" value="F:nucleic acid binding"/>
    <property type="evidence" value="ECO:0007669"/>
    <property type="project" value="InterPro"/>
</dbReference>
<evidence type="ECO:0000256" key="2">
    <source>
        <dbReference type="SAM" id="MobiDB-lite"/>
    </source>
</evidence>
<dbReference type="AlphaFoldDB" id="A0A9P3HK75"/>
<evidence type="ECO:0000259" key="3">
    <source>
        <dbReference type="PROSITE" id="PS50158"/>
    </source>
</evidence>
<keyword evidence="5" id="KW-1185">Reference proteome</keyword>
<dbReference type="GO" id="GO:0008270">
    <property type="term" value="F:zinc ion binding"/>
    <property type="evidence" value="ECO:0007669"/>
    <property type="project" value="UniProtKB-KW"/>
</dbReference>
<name>A0A9P3HK75_9FUNG</name>
<keyword evidence="1" id="KW-0862">Zinc</keyword>
<dbReference type="Gene3D" id="4.10.60.10">
    <property type="entry name" value="Zinc finger, CCHC-type"/>
    <property type="match status" value="1"/>
</dbReference>
<gene>
    <name evidence="4" type="ORF">EMPS_10614</name>
</gene>
<reference evidence="4" key="1">
    <citation type="submission" date="2021-11" db="EMBL/GenBank/DDBJ databases">
        <authorList>
            <person name="Herlambang A."/>
            <person name="Guo Y."/>
            <person name="Takashima Y."/>
            <person name="Nishizawa T."/>
        </authorList>
    </citation>
    <scope>NUCLEOTIDE SEQUENCE</scope>
    <source>
        <strain evidence="4">E1425</strain>
    </source>
</reference>
<evidence type="ECO:0000313" key="5">
    <source>
        <dbReference type="Proteomes" id="UP000827284"/>
    </source>
</evidence>
<dbReference type="InterPro" id="IPR036875">
    <property type="entry name" value="Znf_CCHC_sf"/>
</dbReference>
<feature type="region of interest" description="Disordered" evidence="2">
    <location>
        <begin position="269"/>
        <end position="291"/>
    </location>
</feature>
<comment type="caution">
    <text evidence="4">The sequence shown here is derived from an EMBL/GenBank/DDBJ whole genome shotgun (WGS) entry which is preliminary data.</text>
</comment>
<proteinExistence type="predicted"/>
<dbReference type="PROSITE" id="PS50158">
    <property type="entry name" value="ZF_CCHC"/>
    <property type="match status" value="1"/>
</dbReference>
<dbReference type="EMBL" id="BQFW01000014">
    <property type="protein sequence ID" value="GJJ78255.1"/>
    <property type="molecule type" value="Genomic_DNA"/>
</dbReference>
<evidence type="ECO:0000256" key="1">
    <source>
        <dbReference type="PROSITE-ProRule" id="PRU00047"/>
    </source>
</evidence>
<dbReference type="SUPFAM" id="SSF57756">
    <property type="entry name" value="Retrovirus zinc finger-like domains"/>
    <property type="match status" value="1"/>
</dbReference>
<evidence type="ECO:0000313" key="4">
    <source>
        <dbReference type="EMBL" id="GJJ78255.1"/>
    </source>
</evidence>
<dbReference type="Pfam" id="PF00098">
    <property type="entry name" value="zf-CCHC"/>
    <property type="match status" value="1"/>
</dbReference>
<protein>
    <recommendedName>
        <fullName evidence="3">CCHC-type domain-containing protein</fullName>
    </recommendedName>
</protein>
<organism evidence="4 5">
    <name type="scientific">Entomortierella parvispora</name>
    <dbReference type="NCBI Taxonomy" id="205924"/>
    <lineage>
        <taxon>Eukaryota</taxon>
        <taxon>Fungi</taxon>
        <taxon>Fungi incertae sedis</taxon>
        <taxon>Mucoromycota</taxon>
        <taxon>Mortierellomycotina</taxon>
        <taxon>Mortierellomycetes</taxon>
        <taxon>Mortierellales</taxon>
        <taxon>Mortierellaceae</taxon>
        <taxon>Entomortierella</taxon>
    </lineage>
</organism>
<dbReference type="Proteomes" id="UP000827284">
    <property type="component" value="Unassembled WGS sequence"/>
</dbReference>
<feature type="domain" description="CCHC-type" evidence="3">
    <location>
        <begin position="302"/>
        <end position="317"/>
    </location>
</feature>
<reference evidence="4" key="2">
    <citation type="journal article" date="2022" name="Microbiol. Resour. Announc.">
        <title>Whole-Genome Sequence of Entomortierella parvispora E1425, a Mucoromycotan Fungus Associated with Burkholderiaceae-Related Endosymbiotic Bacteria.</title>
        <authorList>
            <person name="Herlambang A."/>
            <person name="Guo Y."/>
            <person name="Takashima Y."/>
            <person name="Narisawa K."/>
            <person name="Ohta H."/>
            <person name="Nishizawa T."/>
        </authorList>
    </citation>
    <scope>NUCLEOTIDE SEQUENCE</scope>
    <source>
        <strain evidence="4">E1425</strain>
    </source>
</reference>